<evidence type="ECO:0000256" key="12">
    <source>
        <dbReference type="ARBA" id="ARBA00023027"/>
    </source>
</evidence>
<keyword evidence="13 18" id="KW-0830">Ubiquinone</keyword>
<sequence>MNPIALLIIYFTIFSGPVITLLSSNMLLMWIGLEMNLLAIIPLMISKHNPRSTEAATKYFITQATASMLLLLSIILNYKQLGMWAPQSQTDPILTFFIFIALAMKLGLAPFHSWLPEVTQGIPLHTGLILLTWQKLAPLSILFQIHELLNPYIIISSAMISTLIGAWNGLNQTQIRKIMAYSSIAHMGWMVSALPFNPNLTLLNLMIYVVFTIPMFLMFNQYSSTSINSLSLSWNKMPILLPLASMILLSMGGLPPLTGFLPKWLIINELLKNNSLILATIMAMMALINLFFYTRIIYSTSLTTFPTNNNLKMLSHHMNYKNYSSLSPLTILSTLTLPLSPLLFL</sequence>
<dbReference type="GO" id="GO:0006120">
    <property type="term" value="P:mitochondrial electron transport, NADH to ubiquinone"/>
    <property type="evidence" value="ECO:0007669"/>
    <property type="project" value="InterPro"/>
</dbReference>
<protein>
    <recommendedName>
        <fullName evidence="4 18">NADH-ubiquinone oxidoreductase chain 2</fullName>
        <ecNumber evidence="3 18">7.1.1.2</ecNumber>
    </recommendedName>
</protein>
<dbReference type="CTD" id="4536"/>
<keyword evidence="12 18" id="KW-0520">NAD</keyword>
<evidence type="ECO:0000256" key="4">
    <source>
        <dbReference type="ARBA" id="ARBA00021008"/>
    </source>
</evidence>
<evidence type="ECO:0000313" key="21">
    <source>
        <dbReference type="EMBL" id="ASN66980.1"/>
    </source>
</evidence>
<evidence type="ECO:0000256" key="5">
    <source>
        <dbReference type="ARBA" id="ARBA00022448"/>
    </source>
</evidence>
<evidence type="ECO:0000256" key="3">
    <source>
        <dbReference type="ARBA" id="ARBA00012944"/>
    </source>
</evidence>
<proteinExistence type="inferred from homology"/>
<feature type="transmembrane region" description="Helical" evidence="18">
    <location>
        <begin position="152"/>
        <end position="171"/>
    </location>
</feature>
<comment type="similarity">
    <text evidence="2 18">Belongs to the complex I subunit 2 family.</text>
</comment>
<dbReference type="PANTHER" id="PTHR46552">
    <property type="entry name" value="NADH-UBIQUINONE OXIDOREDUCTASE CHAIN 2"/>
    <property type="match status" value="1"/>
</dbReference>
<evidence type="ECO:0000256" key="6">
    <source>
        <dbReference type="ARBA" id="ARBA00022660"/>
    </source>
</evidence>
<dbReference type="GO" id="GO:0005743">
    <property type="term" value="C:mitochondrial inner membrane"/>
    <property type="evidence" value="ECO:0007669"/>
    <property type="project" value="UniProtKB-SubCell"/>
</dbReference>
<keyword evidence="8 18" id="KW-0999">Mitochondrion inner membrane</keyword>
<keyword evidence="5" id="KW-0813">Transport</keyword>
<evidence type="ECO:0000256" key="2">
    <source>
        <dbReference type="ARBA" id="ARBA00007012"/>
    </source>
</evidence>
<evidence type="ECO:0000256" key="7">
    <source>
        <dbReference type="ARBA" id="ARBA00022692"/>
    </source>
</evidence>
<dbReference type="InterPro" id="IPR003917">
    <property type="entry name" value="NADH_UbQ_OxRdtase_chain2"/>
</dbReference>
<keyword evidence="7 18" id="KW-0812">Transmembrane</keyword>
<evidence type="ECO:0000256" key="10">
    <source>
        <dbReference type="ARBA" id="ARBA00022982"/>
    </source>
</evidence>
<keyword evidence="14 18" id="KW-0496">Mitochondrion</keyword>
<dbReference type="EMBL" id="KY707311">
    <property type="protein sequence ID" value="ASN66980.1"/>
    <property type="molecule type" value="Genomic_DNA"/>
</dbReference>
<feature type="transmembrane region" description="Helical" evidence="18">
    <location>
        <begin position="25"/>
        <end position="45"/>
    </location>
</feature>
<name>A0A343EZK8_SIGHI</name>
<dbReference type="GO" id="GO:0008137">
    <property type="term" value="F:NADH dehydrogenase (ubiquinone) activity"/>
    <property type="evidence" value="ECO:0007669"/>
    <property type="project" value="UniProtKB-EC"/>
</dbReference>
<dbReference type="PRINTS" id="PR01436">
    <property type="entry name" value="NADHDHGNASE2"/>
</dbReference>
<feature type="transmembrane region" description="Helical" evidence="18">
    <location>
        <begin position="239"/>
        <end position="257"/>
    </location>
</feature>
<keyword evidence="9 18" id="KW-1278">Translocase</keyword>
<evidence type="ECO:0000256" key="13">
    <source>
        <dbReference type="ARBA" id="ARBA00023075"/>
    </source>
</evidence>
<evidence type="ECO:0000256" key="11">
    <source>
        <dbReference type="ARBA" id="ARBA00022989"/>
    </source>
</evidence>
<dbReference type="InterPro" id="IPR010933">
    <property type="entry name" value="NADH_DH_su2_C"/>
</dbReference>
<evidence type="ECO:0000256" key="16">
    <source>
        <dbReference type="ARBA" id="ARBA00029481"/>
    </source>
</evidence>
<evidence type="ECO:0000259" key="19">
    <source>
        <dbReference type="Pfam" id="PF00361"/>
    </source>
</evidence>
<keyword evidence="10 18" id="KW-0249">Electron transport</keyword>
<evidence type="ECO:0000259" key="20">
    <source>
        <dbReference type="Pfam" id="PF06444"/>
    </source>
</evidence>
<dbReference type="Pfam" id="PF06444">
    <property type="entry name" value="NADH_dehy_S2_C"/>
    <property type="match status" value="1"/>
</dbReference>
<feature type="transmembrane region" description="Helical" evidence="18">
    <location>
        <begin position="127"/>
        <end position="146"/>
    </location>
</feature>
<dbReference type="InterPro" id="IPR050175">
    <property type="entry name" value="Complex_I_Subunit_2"/>
</dbReference>
<dbReference type="InterPro" id="IPR001750">
    <property type="entry name" value="ND/Mrp_TM"/>
</dbReference>
<evidence type="ECO:0000256" key="14">
    <source>
        <dbReference type="ARBA" id="ARBA00023128"/>
    </source>
</evidence>
<evidence type="ECO:0000256" key="15">
    <source>
        <dbReference type="ARBA" id="ARBA00023136"/>
    </source>
</evidence>
<dbReference type="GeneID" id="33874956"/>
<dbReference type="Pfam" id="PF00361">
    <property type="entry name" value="Proton_antipo_M"/>
    <property type="match status" value="1"/>
</dbReference>
<feature type="transmembrane region" description="Helical" evidence="18">
    <location>
        <begin position="57"/>
        <end position="76"/>
    </location>
</feature>
<accession>A0A343EZK8</accession>
<feature type="transmembrane region" description="Helical" evidence="18">
    <location>
        <begin position="323"/>
        <end position="344"/>
    </location>
</feature>
<dbReference type="EC" id="7.1.1.2" evidence="3 18"/>
<keyword evidence="15 18" id="KW-0472">Membrane</keyword>
<keyword evidence="6 18" id="KW-0679">Respiratory chain</keyword>
<organism evidence="21">
    <name type="scientific">Sigmodon hispidus</name>
    <name type="common">Hispid cotton rat</name>
    <dbReference type="NCBI Taxonomy" id="42415"/>
    <lineage>
        <taxon>Eukaryota</taxon>
        <taxon>Metazoa</taxon>
        <taxon>Chordata</taxon>
        <taxon>Craniata</taxon>
        <taxon>Vertebrata</taxon>
        <taxon>Euteleostomi</taxon>
        <taxon>Mammalia</taxon>
        <taxon>Eutheria</taxon>
        <taxon>Euarchontoglires</taxon>
        <taxon>Glires</taxon>
        <taxon>Rodentia</taxon>
        <taxon>Myomorpha</taxon>
        <taxon>Muroidea</taxon>
        <taxon>Cricetidae</taxon>
        <taxon>Sigmodontinae</taxon>
        <taxon>Sigmodon</taxon>
    </lineage>
</organism>
<feature type="domain" description="NADH dehydrogenase subunit 2 C-terminal" evidence="20">
    <location>
        <begin position="290"/>
        <end position="343"/>
    </location>
</feature>
<feature type="transmembrane region" description="Helical" evidence="18">
    <location>
        <begin position="277"/>
        <end position="298"/>
    </location>
</feature>
<dbReference type="RefSeq" id="YP_009413188.1">
    <property type="nucleotide sequence ID" value="NC_035572.1"/>
</dbReference>
<gene>
    <name evidence="21" type="primary">ND2</name>
</gene>
<evidence type="ECO:0000256" key="18">
    <source>
        <dbReference type="RuleBase" id="RU003403"/>
    </source>
</evidence>
<evidence type="ECO:0000256" key="17">
    <source>
        <dbReference type="ARBA" id="ARBA00049551"/>
    </source>
</evidence>
<evidence type="ECO:0000256" key="1">
    <source>
        <dbReference type="ARBA" id="ARBA00004448"/>
    </source>
</evidence>
<evidence type="ECO:0000256" key="8">
    <source>
        <dbReference type="ARBA" id="ARBA00022792"/>
    </source>
</evidence>
<geneLocation type="mitochondrion" evidence="21"/>
<feature type="transmembrane region" description="Helical" evidence="18">
    <location>
        <begin position="96"/>
        <end position="115"/>
    </location>
</feature>
<reference evidence="21" key="1">
    <citation type="submission" date="2017-03" db="EMBL/GenBank/DDBJ databases">
        <title>Whole mitochondrial genomes provide increased resolution and indicate paraphyly in deer mice.</title>
        <authorList>
            <person name="Sullivan K.A.M."/>
            <person name="Platt R.N."/>
            <person name="Bradley R.D."/>
            <person name="Ray D.A."/>
        </authorList>
    </citation>
    <scope>NUCLEOTIDE SEQUENCE</scope>
</reference>
<feature type="domain" description="NADH:quinone oxidoreductase/Mrp antiporter transmembrane" evidence="19">
    <location>
        <begin position="23"/>
        <end position="287"/>
    </location>
</feature>
<comment type="function">
    <text evidence="18">Core subunit of the mitochondrial membrane respiratory chain NADH dehydrogenase (Complex I) which catalyzes electron transfer from NADH through the respiratory chain, using ubiquinone as an electron acceptor. Essential for the catalytic activity and assembly of complex I.</text>
</comment>
<dbReference type="PANTHER" id="PTHR46552:SF1">
    <property type="entry name" value="NADH-UBIQUINONE OXIDOREDUCTASE CHAIN 2"/>
    <property type="match status" value="1"/>
</dbReference>
<comment type="catalytic activity">
    <reaction evidence="17 18">
        <text>a ubiquinone + NADH + 5 H(+)(in) = a ubiquinol + NAD(+) + 4 H(+)(out)</text>
        <dbReference type="Rhea" id="RHEA:29091"/>
        <dbReference type="Rhea" id="RHEA-COMP:9565"/>
        <dbReference type="Rhea" id="RHEA-COMP:9566"/>
        <dbReference type="ChEBI" id="CHEBI:15378"/>
        <dbReference type="ChEBI" id="CHEBI:16389"/>
        <dbReference type="ChEBI" id="CHEBI:17976"/>
        <dbReference type="ChEBI" id="CHEBI:57540"/>
        <dbReference type="ChEBI" id="CHEBI:57945"/>
        <dbReference type="EC" id="7.1.1.2"/>
    </reaction>
</comment>
<feature type="transmembrane region" description="Helical" evidence="18">
    <location>
        <begin position="202"/>
        <end position="219"/>
    </location>
</feature>
<keyword evidence="11 18" id="KW-1133">Transmembrane helix</keyword>
<dbReference type="AlphaFoldDB" id="A0A343EZK8"/>
<evidence type="ECO:0000256" key="9">
    <source>
        <dbReference type="ARBA" id="ARBA00022967"/>
    </source>
</evidence>
<comment type="subcellular location">
    <subcellularLocation>
        <location evidence="1 18">Mitochondrion inner membrane</location>
        <topology evidence="1 18">Multi-pass membrane protein</topology>
    </subcellularLocation>
</comment>
<comment type="subunit">
    <text evidence="16">Core subunit of respiratory chain NADH dehydrogenase (Complex I) which is composed of 45 different subunits. Interacts with TMEM242.</text>
</comment>